<feature type="compositionally biased region" description="Polar residues" evidence="1">
    <location>
        <begin position="266"/>
        <end position="275"/>
    </location>
</feature>
<dbReference type="Proteomes" id="UP000250235">
    <property type="component" value="Unassembled WGS sequence"/>
</dbReference>
<feature type="region of interest" description="Disordered" evidence="1">
    <location>
        <begin position="322"/>
        <end position="351"/>
    </location>
</feature>
<name>A0A2Z7AFY2_9LAMI</name>
<accession>A0A2Z7AFY2</accession>
<feature type="region of interest" description="Disordered" evidence="1">
    <location>
        <begin position="837"/>
        <end position="871"/>
    </location>
</feature>
<feature type="region of interest" description="Disordered" evidence="1">
    <location>
        <begin position="177"/>
        <end position="217"/>
    </location>
</feature>
<reference evidence="2 3" key="1">
    <citation type="journal article" date="2015" name="Proc. Natl. Acad. Sci. U.S.A.">
        <title>The resurrection genome of Boea hygrometrica: A blueprint for survival of dehydration.</title>
        <authorList>
            <person name="Xiao L."/>
            <person name="Yang G."/>
            <person name="Zhang L."/>
            <person name="Yang X."/>
            <person name="Zhao S."/>
            <person name="Ji Z."/>
            <person name="Zhou Q."/>
            <person name="Hu M."/>
            <person name="Wang Y."/>
            <person name="Chen M."/>
            <person name="Xu Y."/>
            <person name="Jin H."/>
            <person name="Xiao X."/>
            <person name="Hu G."/>
            <person name="Bao F."/>
            <person name="Hu Y."/>
            <person name="Wan P."/>
            <person name="Li L."/>
            <person name="Deng X."/>
            <person name="Kuang T."/>
            <person name="Xiang C."/>
            <person name="Zhu J.K."/>
            <person name="Oliver M.J."/>
            <person name="He Y."/>
        </authorList>
    </citation>
    <scope>NUCLEOTIDE SEQUENCE [LARGE SCALE GENOMIC DNA]</scope>
    <source>
        <strain evidence="3">cv. XS01</strain>
    </source>
</reference>
<gene>
    <name evidence="2" type="ORF">F511_09674</name>
</gene>
<evidence type="ECO:0000313" key="2">
    <source>
        <dbReference type="EMBL" id="KZV20697.1"/>
    </source>
</evidence>
<dbReference type="AlphaFoldDB" id="A0A2Z7AFY2"/>
<feature type="compositionally biased region" description="Low complexity" evidence="1">
    <location>
        <begin position="706"/>
        <end position="718"/>
    </location>
</feature>
<proteinExistence type="predicted"/>
<dbReference type="EMBL" id="KV015578">
    <property type="protein sequence ID" value="KZV20697.1"/>
    <property type="molecule type" value="Genomic_DNA"/>
</dbReference>
<evidence type="ECO:0000313" key="3">
    <source>
        <dbReference type="Proteomes" id="UP000250235"/>
    </source>
</evidence>
<feature type="compositionally biased region" description="Basic residues" evidence="1">
    <location>
        <begin position="185"/>
        <end position="196"/>
    </location>
</feature>
<feature type="region of interest" description="Disordered" evidence="1">
    <location>
        <begin position="698"/>
        <end position="741"/>
    </location>
</feature>
<organism evidence="2 3">
    <name type="scientific">Dorcoceras hygrometricum</name>
    <dbReference type="NCBI Taxonomy" id="472368"/>
    <lineage>
        <taxon>Eukaryota</taxon>
        <taxon>Viridiplantae</taxon>
        <taxon>Streptophyta</taxon>
        <taxon>Embryophyta</taxon>
        <taxon>Tracheophyta</taxon>
        <taxon>Spermatophyta</taxon>
        <taxon>Magnoliopsida</taxon>
        <taxon>eudicotyledons</taxon>
        <taxon>Gunneridae</taxon>
        <taxon>Pentapetalae</taxon>
        <taxon>asterids</taxon>
        <taxon>lamiids</taxon>
        <taxon>Lamiales</taxon>
        <taxon>Gesneriaceae</taxon>
        <taxon>Didymocarpoideae</taxon>
        <taxon>Trichosporeae</taxon>
        <taxon>Loxocarpinae</taxon>
        <taxon>Dorcoceras</taxon>
    </lineage>
</organism>
<feature type="region of interest" description="Disordered" evidence="1">
    <location>
        <begin position="260"/>
        <end position="282"/>
    </location>
</feature>
<protein>
    <submittedName>
        <fullName evidence="2">Uncharacterized protein</fullName>
    </submittedName>
</protein>
<evidence type="ECO:0000256" key="1">
    <source>
        <dbReference type="SAM" id="MobiDB-lite"/>
    </source>
</evidence>
<keyword evidence="3" id="KW-1185">Reference proteome</keyword>
<sequence>MVVSTIKGITVEISEGLFATAFGLPTEGLTDVSDVPKDLVFDARSLFSESEEQVSISCFKKEMKIEYRLLHDILAKTLFVKAGSFDVVTRERFMLMTAITFDVKINWGSMLFGVLKAMVSPGSRQAKGYAIKICVVLSKVPGLELGESNPFPIHRVLTERTVHRFVHINEQIGMEKAAGSTPVKKTVKKPVTKKRPAASETEVAPISKKKRTTKGKPAAMALEAVPLQTIPAELPPVPKRKSRNSWLVLEQEDDLVVDEPVEESATGVQETSTDVPVSEEQPAADPDDIIEQILIQLDTAAATQGDKIETWFDRTFDQEFTTTEQEKQYSEEEIDFDVSKTGEEASSSKHHPEELMSLNDLLIQISEDTMLPSVTAAEITKIRLGESINIQEVQDRYVYYASLPRISIHDKGKEPLVKDEPVKGNPARESVELICGDVEFLVRLRDQVMVDVVEFFHYFSLNKLPDSDSLKILKEKEKLMLEWAGTDSLETAVKRRLYILAKYQEMLLRKFLESRQKYLVPGQPWTATASQIIDLLSVSHSKSLEVLITQQKENGLPIEQPCTSTYLDTYIGSGVVLAQFFSQAKSKCWVRPMVKINGLWTPIQGPEFLRSSCKLSLFVNKRPVPESVVEENFVPHGCVIEPFQYWGTGPSLLDSVDIQSIQEFESASSDGSTVYRSPSPILQKDDSFDQENLYFVESPVSPPPLLSQDSTSSSSDSQMNFDDTDTAAPAPTISKPGFSTVSPDITEAIHQLRTSLDQISNRDNGAALKDVILLHLHDIEKKFTTRLDAQDRWFGTFRTDSNDQRNLLSLEIKSSQRQINTQIATATLDQIDMQREGEIGSSSRCPPPVRVERRPLPTPANQGESSSGHGRVLSVEEAAEMVREAQASKPVAKQDFGNIDASYSGIGYSDAENLDSDVEYPVESYSILYAVHSTLGISRRIVSVNQMQATTSS</sequence>
<feature type="compositionally biased region" description="Basic and acidic residues" evidence="1">
    <location>
        <begin position="337"/>
        <end position="351"/>
    </location>
</feature>